<sequence length="706" mass="80375">MRLPLQCGRPSGICRAATSGHPIRDPSAAPPQTEKKKKFDVWRVKYISHITTYSFMKMAKELLSDSSSESSDNEAGGAELAAEFKVNQEFAKRFEHNKKREELLRCKQAKCDANDVNVDSFLVEEKLANPSRKRKRGDGHANASASSDADSSSSSEDEDEEAEFATEALDSEILATLNAIKTKDPRVYDASATFYTGVDENTQPTKDKKDKPMYLRDYQRENLLNGVRSDEGEEPLSYNQQQQHLKRSIVSEMHAAAAEGSDDADSDEEGGLLVRKNKAEPVASTPTVKLDVETADRDPETFLSNFMAARAWLPTDKSELHPFESDDEEDEKRAEEFEEAYNMRFEDPEKSNEKLRSHARDVAARYSVRRDERNSRQKKREEKRAAKEHAKQELKEEKARLKKLRMEEVEEKVKRIKRAAGLKASDLQPEDWARFMDDDWDDSKWEEEMQRRFGDQYYAENEGLSDEKDDSDAAADGNVEANKEKKRKLKKPKFDDDIDIKDIIPDFQSEEDAAQFSLSDPDSDSAAQAPIKASKKSSKQIKQEKQKESKRQRRIIEQLVDDQLQLDLTHALPAASLNKSSGFRYRETSPQSFGLTNRDILLADDSALNQFAGLKKLASWRDEEKKRKDQKHLGKKARLRKWRAETFGNEDGPPEVEALTAVANGMEGKVDMSDEEVGGVNIREGDGERRKQKGRRRKKMKVEVEA</sequence>
<reference evidence="1" key="1">
    <citation type="submission" date="2022-10" db="EMBL/GenBank/DDBJ databases">
        <title>Culturing micro-colonial fungi from biological soil crusts in the Mojave desert and describing Neophaeococcomyces mojavensis, and introducing the new genera and species Taxawa tesnikishii.</title>
        <authorList>
            <person name="Kurbessoian T."/>
            <person name="Stajich J.E."/>
        </authorList>
    </citation>
    <scope>NUCLEOTIDE SEQUENCE</scope>
    <source>
        <strain evidence="1">JES_112</strain>
    </source>
</reference>
<gene>
    <name evidence="1" type="primary">kri1</name>
    <name evidence="1" type="ORF">H2198_003408</name>
</gene>
<evidence type="ECO:0000313" key="1">
    <source>
        <dbReference type="EMBL" id="KAJ9658979.1"/>
    </source>
</evidence>
<evidence type="ECO:0000313" key="2">
    <source>
        <dbReference type="Proteomes" id="UP001172386"/>
    </source>
</evidence>
<dbReference type="Proteomes" id="UP001172386">
    <property type="component" value="Unassembled WGS sequence"/>
</dbReference>
<comment type="caution">
    <text evidence="1">The sequence shown here is derived from an EMBL/GenBank/DDBJ whole genome shotgun (WGS) entry which is preliminary data.</text>
</comment>
<keyword evidence="2" id="KW-1185">Reference proteome</keyword>
<proteinExistence type="predicted"/>
<accession>A0ACC3ABG1</accession>
<dbReference type="EMBL" id="JAPDRQ010000045">
    <property type="protein sequence ID" value="KAJ9658979.1"/>
    <property type="molecule type" value="Genomic_DNA"/>
</dbReference>
<name>A0ACC3ABG1_9EURO</name>
<organism evidence="1 2">
    <name type="scientific">Neophaeococcomyces mojaviensis</name>
    <dbReference type="NCBI Taxonomy" id="3383035"/>
    <lineage>
        <taxon>Eukaryota</taxon>
        <taxon>Fungi</taxon>
        <taxon>Dikarya</taxon>
        <taxon>Ascomycota</taxon>
        <taxon>Pezizomycotina</taxon>
        <taxon>Eurotiomycetes</taxon>
        <taxon>Chaetothyriomycetidae</taxon>
        <taxon>Chaetothyriales</taxon>
        <taxon>Chaetothyriales incertae sedis</taxon>
        <taxon>Neophaeococcomyces</taxon>
    </lineage>
</organism>
<protein>
    <submittedName>
        <fullName evidence="1">Kinetochore protein Spc24</fullName>
    </submittedName>
</protein>